<dbReference type="SUPFAM" id="SSF51445">
    <property type="entry name" value="(Trans)glycosidases"/>
    <property type="match status" value="1"/>
</dbReference>
<evidence type="ECO:0000256" key="1">
    <source>
        <dbReference type="ARBA" id="ARBA00008061"/>
    </source>
</evidence>
<dbReference type="RefSeq" id="WP_275421184.1">
    <property type="nucleotide sequence ID" value="NZ_CP106877.1"/>
</dbReference>
<dbReference type="GO" id="GO:0005975">
    <property type="term" value="P:carbohydrate metabolic process"/>
    <property type="evidence" value="ECO:0007669"/>
    <property type="project" value="InterPro"/>
</dbReference>
<dbReference type="SUPFAM" id="SSF51011">
    <property type="entry name" value="Glycosyl hydrolase domain"/>
    <property type="match status" value="1"/>
</dbReference>
<dbReference type="PANTHER" id="PTHR10357:SF210">
    <property type="entry name" value="MALTODEXTRIN GLUCOSIDASE"/>
    <property type="match status" value="1"/>
</dbReference>
<dbReference type="Pfam" id="PF02903">
    <property type="entry name" value="Alpha-amylase_N"/>
    <property type="match status" value="1"/>
</dbReference>
<sequence length="588" mass="69727">MLKEAIFHRPKNEFVYAYDEKTLHIRIRSKKGEMEKVSLIYGDPYEWNNGKWITKKIPMVKSGQDTLFDYWFASVQPEFRRMRYGFELFEGEETIVYTEKGFFREAPLDDTAYYFCFPFINPVDVFKAPDWVKNTIWYQIFPERFANGDPNNDPKDTLPWGSTDPTPTNFFGGDFEGIMQHLDYLEELGINGIYFTPIFKAYSNHKYDTIDYFEIDPQFGDKKTFKKLVEECHKRGIKIMLDAVFNHSGYYFPPFQDVLKNGEKSKYKDWFHIREFPLKMEPIPNYDTFAFTSQMPKLNTENPEVKKYLLDVGKYWVKEFDIDGWRLDVANEVDHAFWREFRKEVKAIKEDVYILGEIWHDSMPWLQGDEFDAVMNYPFTYGTLNFFAKDEMKAKEFSETIQHVIHSYPQNVNEVSFNLLGSHDTPRIQNVAKFHQPKIKQMLAFQMSFIGTPCIYYGDEIGMTGKQDPGCRKCMIWDRDKQNVELFQHVKKLIHLRKTYPIMANDGTLKFVEANDETNHLIYMKENKSELLLCVMNHSDKPLEIQIPIDLSPYSAYIDLWTEERKVPGHNMKVQTDAYGFRFLLFQK</sequence>
<dbReference type="Pfam" id="PF00128">
    <property type="entry name" value="Alpha-amylase"/>
    <property type="match status" value="1"/>
</dbReference>
<dbReference type="Pfam" id="PF16657">
    <property type="entry name" value="Malt_amylase_C"/>
    <property type="match status" value="1"/>
</dbReference>
<dbReference type="InterPro" id="IPR013783">
    <property type="entry name" value="Ig-like_fold"/>
</dbReference>
<gene>
    <name evidence="5" type="ORF">OE105_02650</name>
</gene>
<dbReference type="InterPro" id="IPR013780">
    <property type="entry name" value="Glyco_hydro_b"/>
</dbReference>
<dbReference type="Gene3D" id="2.60.40.10">
    <property type="entry name" value="Immunoglobulins"/>
    <property type="match status" value="1"/>
</dbReference>
<evidence type="ECO:0000313" key="5">
    <source>
        <dbReference type="EMBL" id="WAA13044.1"/>
    </source>
</evidence>
<organism evidence="5 6">
    <name type="scientific">Fervidibacillus halotolerans</name>
    <dbReference type="NCBI Taxonomy" id="2980027"/>
    <lineage>
        <taxon>Bacteria</taxon>
        <taxon>Bacillati</taxon>
        <taxon>Bacillota</taxon>
        <taxon>Bacilli</taxon>
        <taxon>Bacillales</taxon>
        <taxon>Bacillaceae</taxon>
        <taxon>Fervidibacillus</taxon>
    </lineage>
</organism>
<dbReference type="InterPro" id="IPR004185">
    <property type="entry name" value="Glyco_hydro_13_lg-like_dom"/>
</dbReference>
<dbReference type="KEGG" id="fhl:OE105_02650"/>
<dbReference type="InterPro" id="IPR006047">
    <property type="entry name" value="GH13_cat_dom"/>
</dbReference>
<dbReference type="InterPro" id="IPR017853">
    <property type="entry name" value="GH"/>
</dbReference>
<protein>
    <submittedName>
        <fullName evidence="5">Alpha-glycosidase</fullName>
    </submittedName>
</protein>
<dbReference type="CDD" id="cd11338">
    <property type="entry name" value="AmyAc_CMD"/>
    <property type="match status" value="1"/>
</dbReference>
<dbReference type="Gene3D" id="3.90.400.10">
    <property type="entry name" value="Oligo-1,6-glucosidase, Domain 2"/>
    <property type="match status" value="1"/>
</dbReference>
<evidence type="ECO:0000256" key="3">
    <source>
        <dbReference type="ARBA" id="ARBA00023295"/>
    </source>
</evidence>
<dbReference type="InterPro" id="IPR032091">
    <property type="entry name" value="Malt_amylase-like_C"/>
</dbReference>
<evidence type="ECO:0000313" key="6">
    <source>
        <dbReference type="Proteomes" id="UP001164726"/>
    </source>
</evidence>
<dbReference type="Gene3D" id="2.60.40.1180">
    <property type="entry name" value="Golgi alpha-mannosidase II"/>
    <property type="match status" value="1"/>
</dbReference>
<proteinExistence type="inferred from homology"/>
<name>A0A9E8M2B1_9BACI</name>
<dbReference type="InterPro" id="IPR045857">
    <property type="entry name" value="O16G_dom_2"/>
</dbReference>
<dbReference type="GO" id="GO:0004553">
    <property type="term" value="F:hydrolase activity, hydrolyzing O-glycosyl compounds"/>
    <property type="evidence" value="ECO:0007669"/>
    <property type="project" value="InterPro"/>
</dbReference>
<dbReference type="Proteomes" id="UP001164726">
    <property type="component" value="Chromosome"/>
</dbReference>
<comment type="similarity">
    <text evidence="1">Belongs to the glycosyl hydrolase 13 family.</text>
</comment>
<accession>A0A9E8M2B1</accession>
<dbReference type="SMART" id="SM00642">
    <property type="entry name" value="Aamy"/>
    <property type="match status" value="1"/>
</dbReference>
<evidence type="ECO:0000256" key="2">
    <source>
        <dbReference type="ARBA" id="ARBA00022801"/>
    </source>
</evidence>
<feature type="domain" description="Glycosyl hydrolase family 13 catalytic" evidence="4">
    <location>
        <begin position="139"/>
        <end position="497"/>
    </location>
</feature>
<keyword evidence="3" id="KW-0326">Glycosidase</keyword>
<dbReference type="Gene3D" id="3.20.20.80">
    <property type="entry name" value="Glycosidases"/>
    <property type="match status" value="1"/>
</dbReference>
<keyword evidence="6" id="KW-1185">Reference proteome</keyword>
<dbReference type="CDD" id="cd02857">
    <property type="entry name" value="E_set_CDase_PDE_N"/>
    <property type="match status" value="1"/>
</dbReference>
<dbReference type="AlphaFoldDB" id="A0A9E8M2B1"/>
<dbReference type="PANTHER" id="PTHR10357">
    <property type="entry name" value="ALPHA-AMYLASE FAMILY MEMBER"/>
    <property type="match status" value="1"/>
</dbReference>
<evidence type="ECO:0000259" key="4">
    <source>
        <dbReference type="SMART" id="SM00642"/>
    </source>
</evidence>
<keyword evidence="2" id="KW-0378">Hydrolase</keyword>
<reference evidence="5" key="1">
    <citation type="submission" date="2022-09" db="EMBL/GenBank/DDBJ databases">
        <title>Complete Genomes of Fervidibacillus albus and Fervidibacillus halotolerans isolated from tidal flat sediments.</title>
        <authorList>
            <person name="Kwon K.K."/>
            <person name="Yang S.-H."/>
            <person name="Park M.J."/>
            <person name="Oh H.-M."/>
        </authorList>
    </citation>
    <scope>NUCLEOTIDE SEQUENCE</scope>
    <source>
        <strain evidence="5">MEBiC13594</strain>
    </source>
</reference>
<dbReference type="EMBL" id="CP106877">
    <property type="protein sequence ID" value="WAA13044.1"/>
    <property type="molecule type" value="Genomic_DNA"/>
</dbReference>